<organism evidence="1 2">
    <name type="scientific">Pontibacter qinzhouensis</name>
    <dbReference type="NCBI Taxonomy" id="2603253"/>
    <lineage>
        <taxon>Bacteria</taxon>
        <taxon>Pseudomonadati</taxon>
        <taxon>Bacteroidota</taxon>
        <taxon>Cytophagia</taxon>
        <taxon>Cytophagales</taxon>
        <taxon>Hymenobacteraceae</taxon>
        <taxon>Pontibacter</taxon>
    </lineage>
</organism>
<keyword evidence="2" id="KW-1185">Reference proteome</keyword>
<dbReference type="Proteomes" id="UP000321926">
    <property type="component" value="Unassembled WGS sequence"/>
</dbReference>
<name>A0A5C8J753_9BACT</name>
<dbReference type="OrthoDB" id="1440611at2"/>
<gene>
    <name evidence="1" type="ORF">FVR03_19520</name>
</gene>
<proteinExistence type="predicted"/>
<evidence type="ECO:0000313" key="2">
    <source>
        <dbReference type="Proteomes" id="UP000321926"/>
    </source>
</evidence>
<dbReference type="EMBL" id="VRTY01000097">
    <property type="protein sequence ID" value="TXK32807.1"/>
    <property type="molecule type" value="Genomic_DNA"/>
</dbReference>
<dbReference type="RefSeq" id="WP_147923452.1">
    <property type="nucleotide sequence ID" value="NZ_VRTY01000097.1"/>
</dbReference>
<comment type="caution">
    <text evidence="1">The sequence shown here is derived from an EMBL/GenBank/DDBJ whole genome shotgun (WGS) entry which is preliminary data.</text>
</comment>
<evidence type="ECO:0000313" key="1">
    <source>
        <dbReference type="EMBL" id="TXK32807.1"/>
    </source>
</evidence>
<accession>A0A5C8J753</accession>
<dbReference type="PROSITE" id="PS51257">
    <property type="entry name" value="PROKAR_LIPOPROTEIN"/>
    <property type="match status" value="1"/>
</dbReference>
<sequence length="146" mass="16776">MKPIATLLLLSLFTFSCTHRPEPELHREVVYTVKTDLTLNLGERWEADKATNQNMYMMQRLMHLHLLQPDVNTPEANQVLSKTLQGELKNVFATCTMHGPAHDMLHAYLTPIVEDVRLLEAKELKGALAARDRISTQLKAYNQYFK</sequence>
<reference evidence="1 2" key="1">
    <citation type="submission" date="2019-08" db="EMBL/GenBank/DDBJ databases">
        <authorList>
            <person name="Shi S."/>
        </authorList>
    </citation>
    <scope>NUCLEOTIDE SEQUENCE [LARGE SCALE GENOMIC DNA]</scope>
    <source>
        <strain evidence="1 2">GY10130</strain>
    </source>
</reference>
<dbReference type="AlphaFoldDB" id="A0A5C8J753"/>
<protein>
    <submittedName>
        <fullName evidence="1">Uncharacterized protein</fullName>
    </submittedName>
</protein>